<feature type="region of interest" description="Disordered" evidence="1">
    <location>
        <begin position="102"/>
        <end position="123"/>
    </location>
</feature>
<feature type="non-terminal residue" evidence="2">
    <location>
        <position position="1"/>
    </location>
</feature>
<sequence length="218" mass="23872">MPPQPSSQAQENQSDPLLRERETSGLFTMIYIDQSYAVCYNYHNSQNQTITETANSNNVSSTQARNSSLNGDARWTFRTNQTPGQSNSIACAQCSFSSPLTPDAGQGCPHTSGPPGPGHSSQYPQWLGPLLQDMRASTQTGSELVLHKHTASLLPLLTWEATVSVATMLPPLEVSRNMRRQPIAFCPACHFFLRWLVTWFRDPTGTSVDDGSPSDGVV</sequence>
<dbReference type="Proteomes" id="UP001140091">
    <property type="component" value="Unassembled WGS sequence"/>
</dbReference>
<name>A0A9W8MH66_9AGAR</name>
<dbReference type="AlphaFoldDB" id="A0A9W8MH66"/>
<proteinExistence type="predicted"/>
<evidence type="ECO:0000313" key="2">
    <source>
        <dbReference type="EMBL" id="KAJ2930546.1"/>
    </source>
</evidence>
<dbReference type="EMBL" id="JANBPK010000831">
    <property type="protein sequence ID" value="KAJ2930546.1"/>
    <property type="molecule type" value="Genomic_DNA"/>
</dbReference>
<accession>A0A9W8MH66</accession>
<keyword evidence="3" id="KW-1185">Reference proteome</keyword>
<organism evidence="2 3">
    <name type="scientific">Candolleomyces eurysporus</name>
    <dbReference type="NCBI Taxonomy" id="2828524"/>
    <lineage>
        <taxon>Eukaryota</taxon>
        <taxon>Fungi</taxon>
        <taxon>Dikarya</taxon>
        <taxon>Basidiomycota</taxon>
        <taxon>Agaricomycotina</taxon>
        <taxon>Agaricomycetes</taxon>
        <taxon>Agaricomycetidae</taxon>
        <taxon>Agaricales</taxon>
        <taxon>Agaricineae</taxon>
        <taxon>Psathyrellaceae</taxon>
        <taxon>Candolleomyces</taxon>
    </lineage>
</organism>
<comment type="caution">
    <text evidence="2">The sequence shown here is derived from an EMBL/GenBank/DDBJ whole genome shotgun (WGS) entry which is preliminary data.</text>
</comment>
<evidence type="ECO:0000313" key="3">
    <source>
        <dbReference type="Proteomes" id="UP001140091"/>
    </source>
</evidence>
<evidence type="ECO:0000256" key="1">
    <source>
        <dbReference type="SAM" id="MobiDB-lite"/>
    </source>
</evidence>
<reference evidence="2" key="1">
    <citation type="submission" date="2022-06" db="EMBL/GenBank/DDBJ databases">
        <title>Genome Sequence of Candolleomyces eurysporus.</title>
        <authorList>
            <person name="Buettner E."/>
        </authorList>
    </citation>
    <scope>NUCLEOTIDE SEQUENCE</scope>
    <source>
        <strain evidence="2">VTCC 930004</strain>
    </source>
</reference>
<gene>
    <name evidence="2" type="ORF">H1R20_g6534</name>
</gene>
<protein>
    <submittedName>
        <fullName evidence="2">Uncharacterized protein</fullName>
    </submittedName>
</protein>